<gene>
    <name evidence="2" type="ORF">I4J41_10475</name>
</gene>
<organism evidence="2 3">
    <name type="scientific">Corynebacterium belfantii</name>
    <dbReference type="NCBI Taxonomy" id="2014537"/>
    <lineage>
        <taxon>Bacteria</taxon>
        <taxon>Bacillati</taxon>
        <taxon>Actinomycetota</taxon>
        <taxon>Actinomycetes</taxon>
        <taxon>Mycobacteriales</taxon>
        <taxon>Corynebacteriaceae</taxon>
        <taxon>Corynebacterium</taxon>
    </lineage>
</organism>
<feature type="transmembrane region" description="Helical" evidence="1">
    <location>
        <begin position="118"/>
        <end position="139"/>
    </location>
</feature>
<dbReference type="RefSeq" id="WP_088267934.1">
    <property type="nucleotide sequence ID" value="NZ_CBCSFR010000045.1"/>
</dbReference>
<keyword evidence="1" id="KW-0812">Transmembrane</keyword>
<evidence type="ECO:0000256" key="1">
    <source>
        <dbReference type="SAM" id="Phobius"/>
    </source>
</evidence>
<feature type="transmembrane region" description="Helical" evidence="1">
    <location>
        <begin position="77"/>
        <end position="98"/>
    </location>
</feature>
<proteinExistence type="predicted"/>
<feature type="transmembrane region" description="Helical" evidence="1">
    <location>
        <begin position="20"/>
        <end position="40"/>
    </location>
</feature>
<evidence type="ECO:0000313" key="3">
    <source>
        <dbReference type="Proteomes" id="UP000615580"/>
    </source>
</evidence>
<feature type="transmembrane region" description="Helical" evidence="1">
    <location>
        <begin position="235"/>
        <end position="259"/>
    </location>
</feature>
<keyword evidence="1" id="KW-1133">Transmembrane helix</keyword>
<accession>A0ABS0LEA7</accession>
<comment type="caution">
    <text evidence="2">The sequence shown here is derived from an EMBL/GenBank/DDBJ whole genome shotgun (WGS) entry which is preliminary data.</text>
</comment>
<feature type="transmembrane region" description="Helical" evidence="1">
    <location>
        <begin position="159"/>
        <end position="181"/>
    </location>
</feature>
<feature type="transmembrane region" description="Helical" evidence="1">
    <location>
        <begin position="193"/>
        <end position="215"/>
    </location>
</feature>
<evidence type="ECO:0000313" key="2">
    <source>
        <dbReference type="EMBL" id="MBG9354979.1"/>
    </source>
</evidence>
<reference evidence="2 3" key="1">
    <citation type="journal article" date="2020" name="J. Clin. Microbiol.">
        <title>Assessing the Genetic Diversity of Austrian Corynebacterium diphtheriae Clinical Isolates, 2011-2019.</title>
        <authorList>
            <person name="Schaeffer J."/>
            <person name="Huhulescu S."/>
            <person name="Stoeger A."/>
            <person name="Allerberger F."/>
            <person name="Ruppitsch W."/>
        </authorList>
    </citation>
    <scope>NUCLEOTIDE SEQUENCE [LARGE SCALE GENOMIC DNA]</scope>
    <source>
        <strain evidence="2 3">04-17</strain>
    </source>
</reference>
<dbReference type="Proteomes" id="UP000615580">
    <property type="component" value="Unassembled WGS sequence"/>
</dbReference>
<dbReference type="EMBL" id="JADQUG010000052">
    <property type="protein sequence ID" value="MBG9354979.1"/>
    <property type="molecule type" value="Genomic_DNA"/>
</dbReference>
<keyword evidence="1" id="KW-0472">Membrane</keyword>
<name>A0ABS0LEA7_9CORY</name>
<sequence length="267" mass="27580">MNTFMHLLKRSTQAQTKNLALWGGSVIILAVCVLGVWPPLRDSGSLGSFTSGMTPEMAQAMGLSGFDTAAGYLKGNLFAVILPLLVGFMGISGVSTLLPEAERNGHLELLLSLPVARWVVMLARLIGVLLLLLTTGILVAGTVGGGSKLLNMGVSAEGVLAVTAGTVMLGVFHATLAYLCACWGASKGATMGVAGGVLVTGYLVQAVVALVPSLRSGAKFSPWQWALGGDPLVSGWQWGGLGLLTVSSIIFVVLGSFLVERRDIANA</sequence>
<keyword evidence="3" id="KW-1185">Reference proteome</keyword>
<protein>
    <submittedName>
        <fullName evidence="2">ABC transporter permease subunit</fullName>
    </submittedName>
</protein>